<dbReference type="AlphaFoldDB" id="B9L4J6"/>
<dbReference type="RefSeq" id="WP_012642753.1">
    <property type="nucleotide sequence ID" value="NC_011961.1"/>
</dbReference>
<gene>
    <name evidence="2" type="ordered locus">trd_A0710</name>
</gene>
<evidence type="ECO:0000256" key="1">
    <source>
        <dbReference type="ARBA" id="ARBA00022801"/>
    </source>
</evidence>
<evidence type="ECO:0000313" key="3">
    <source>
        <dbReference type="Proteomes" id="UP000000447"/>
    </source>
</evidence>
<dbReference type="GO" id="GO:0005975">
    <property type="term" value="P:carbohydrate metabolic process"/>
    <property type="evidence" value="ECO:0007669"/>
    <property type="project" value="UniProtKB-ARBA"/>
</dbReference>
<dbReference type="KEGG" id="tro:trd_A0710"/>
<keyword evidence="2" id="KW-0614">Plasmid</keyword>
<name>B9L4J6_THERP</name>
<dbReference type="HOGENOM" id="CLU_2276149_0_0_0"/>
<protein>
    <submittedName>
        <fullName evidence="2">Uncharacterized protein</fullName>
    </submittedName>
</protein>
<geneLocation type="plasmid" evidence="3">
    <name>Tros</name>
</geneLocation>
<dbReference type="GO" id="GO:0016787">
    <property type="term" value="F:hydrolase activity"/>
    <property type="evidence" value="ECO:0007669"/>
    <property type="project" value="UniProtKB-KW"/>
</dbReference>
<organism evidence="2 3">
    <name type="scientific">Thermomicrobium roseum (strain ATCC 27502 / DSM 5159 / P-2)</name>
    <dbReference type="NCBI Taxonomy" id="309801"/>
    <lineage>
        <taxon>Bacteria</taxon>
        <taxon>Pseudomonadati</taxon>
        <taxon>Thermomicrobiota</taxon>
        <taxon>Thermomicrobia</taxon>
        <taxon>Thermomicrobiales</taxon>
        <taxon>Thermomicrobiaceae</taxon>
        <taxon>Thermomicrobium</taxon>
    </lineage>
</organism>
<keyword evidence="1" id="KW-0378">Hydrolase</keyword>
<dbReference type="EMBL" id="CP001276">
    <property type="protein sequence ID" value="ACM06766.1"/>
    <property type="molecule type" value="Genomic_DNA"/>
</dbReference>
<accession>B9L4J6</accession>
<sequence length="102" mass="10940">MSQDASRSMPLLPPPRELELGAPQDSFWLDADVSIVLSARATDETVATARLLQTAIQVATGLLLPIRRTLRPLEESRSIVLLRADRDGPVPPTDLASAGPEG</sequence>
<reference evidence="2 3" key="1">
    <citation type="journal article" date="2009" name="PLoS ONE">
        <title>Complete genome sequence of the aerobic CO-oxidizing thermophile Thermomicrobium roseum.</title>
        <authorList>
            <person name="Wu D."/>
            <person name="Raymond J."/>
            <person name="Wu M."/>
            <person name="Chatterji S."/>
            <person name="Ren Q."/>
            <person name="Graham J.E."/>
            <person name="Bryant D.A."/>
            <person name="Robb F."/>
            <person name="Colman A."/>
            <person name="Tallon L.J."/>
            <person name="Badger J.H."/>
            <person name="Madupu R."/>
            <person name="Ward N.L."/>
            <person name="Eisen J.A."/>
        </authorList>
    </citation>
    <scope>NUCLEOTIDE SEQUENCE [LARGE SCALE GENOMIC DNA]</scope>
    <source>
        <strain evidence="3">ATCC 27502 / DSM 5159 / P-2</strain>
        <plasmid evidence="2">unnamed</plasmid>
    </source>
</reference>
<keyword evidence="3" id="KW-1185">Reference proteome</keyword>
<proteinExistence type="predicted"/>
<evidence type="ECO:0000313" key="2">
    <source>
        <dbReference type="EMBL" id="ACM06766.1"/>
    </source>
</evidence>
<dbReference type="Gene3D" id="3.30.379.10">
    <property type="entry name" value="Chitobiase/beta-hexosaminidase domain 2-like"/>
    <property type="match status" value="1"/>
</dbReference>
<dbReference type="InterPro" id="IPR029018">
    <property type="entry name" value="Hex-like_dom2"/>
</dbReference>
<dbReference type="Proteomes" id="UP000000447">
    <property type="component" value="Plasmid unnamed"/>
</dbReference>